<keyword evidence="3" id="KW-1185">Reference proteome</keyword>
<organism evidence="2 3">
    <name type="scientific">Gossypium stocksii</name>
    <dbReference type="NCBI Taxonomy" id="47602"/>
    <lineage>
        <taxon>Eukaryota</taxon>
        <taxon>Viridiplantae</taxon>
        <taxon>Streptophyta</taxon>
        <taxon>Embryophyta</taxon>
        <taxon>Tracheophyta</taxon>
        <taxon>Spermatophyta</taxon>
        <taxon>Magnoliopsida</taxon>
        <taxon>eudicotyledons</taxon>
        <taxon>Gunneridae</taxon>
        <taxon>Pentapetalae</taxon>
        <taxon>rosids</taxon>
        <taxon>malvids</taxon>
        <taxon>Malvales</taxon>
        <taxon>Malvaceae</taxon>
        <taxon>Malvoideae</taxon>
        <taxon>Gossypium</taxon>
    </lineage>
</organism>
<evidence type="ECO:0000256" key="1">
    <source>
        <dbReference type="SAM" id="MobiDB-lite"/>
    </source>
</evidence>
<feature type="region of interest" description="Disordered" evidence="1">
    <location>
        <begin position="273"/>
        <end position="300"/>
    </location>
</feature>
<evidence type="ECO:0000313" key="3">
    <source>
        <dbReference type="Proteomes" id="UP000828251"/>
    </source>
</evidence>
<protein>
    <recommendedName>
        <fullName evidence="4">RWP-RK domain-containing protein</fullName>
    </recommendedName>
</protein>
<name>A0A9D3VYR6_9ROSI</name>
<dbReference type="Proteomes" id="UP000828251">
    <property type="component" value="Unassembled WGS sequence"/>
</dbReference>
<evidence type="ECO:0000313" key="2">
    <source>
        <dbReference type="EMBL" id="KAH1105444.1"/>
    </source>
</evidence>
<comment type="caution">
    <text evidence="2">The sequence shown here is derived from an EMBL/GenBank/DDBJ whole genome shotgun (WGS) entry which is preliminary data.</text>
</comment>
<proteinExistence type="predicted"/>
<reference evidence="2 3" key="1">
    <citation type="journal article" date="2021" name="Plant Biotechnol. J.">
        <title>Multi-omics assisted identification of the key and species-specific regulatory components of drought-tolerant mechanisms in Gossypium stocksii.</title>
        <authorList>
            <person name="Yu D."/>
            <person name="Ke L."/>
            <person name="Zhang D."/>
            <person name="Wu Y."/>
            <person name="Sun Y."/>
            <person name="Mei J."/>
            <person name="Sun J."/>
            <person name="Sun Y."/>
        </authorList>
    </citation>
    <scope>NUCLEOTIDE SEQUENCE [LARGE SCALE GENOMIC DNA]</scope>
    <source>
        <strain evidence="3">cv. E1</strain>
        <tissue evidence="2">Leaf</tissue>
    </source>
</reference>
<dbReference type="OrthoDB" id="980776at2759"/>
<accession>A0A9D3VYR6</accession>
<feature type="compositionally biased region" description="Low complexity" evidence="1">
    <location>
        <begin position="273"/>
        <end position="299"/>
    </location>
</feature>
<gene>
    <name evidence="2" type="ORF">J1N35_009212</name>
</gene>
<evidence type="ECO:0008006" key="4">
    <source>
        <dbReference type="Google" id="ProtNLM"/>
    </source>
</evidence>
<dbReference type="EMBL" id="JAIQCV010000004">
    <property type="protein sequence ID" value="KAH1105444.1"/>
    <property type="molecule type" value="Genomic_DNA"/>
</dbReference>
<sequence length="396" mass="44824">MADPNSDLFNDIQYSEEFMEIINAAINVTSLELWDTNPFSGETSNKIETNLGGNEIPEPVPLQLPTNDDFPVDIDCLLVDPSENKLGNEIQEPISLKLPTSDEPLDIDSLLVDQTEMNLGNEFHVPFSFPSLEALVEYNGETSNQGKAYPGFECYCCEILREIIHFDGGTVTKLQLHGRLVGVLFHAVLDVAPSNQVVSREVFNFRGKSLLEVKQFLREYCMKRKQEGYTMLKDPRSSFFEALCIGFDWYENPTTLTNLGDIPNNLGQASVSNTEQVVTTTTNEASNNNNDNNQKSSNSLTEQVKTYDVELEFGKEAAQRLGLSETVVHNIWCKGNGGGKRRWPHRKIQSKVKEIMKWRELLSSDDPQVRDRAGVEILLKEEELAQIYREIFFLRV</sequence>
<dbReference type="AlphaFoldDB" id="A0A9D3VYR6"/>